<reference evidence="2 3" key="1">
    <citation type="journal article" date="2021" name="Nat. Commun.">
        <title>Genetic determinants of endophytism in the Arabidopsis root mycobiome.</title>
        <authorList>
            <person name="Mesny F."/>
            <person name="Miyauchi S."/>
            <person name="Thiergart T."/>
            <person name="Pickel B."/>
            <person name="Atanasova L."/>
            <person name="Karlsson M."/>
            <person name="Huettel B."/>
            <person name="Barry K.W."/>
            <person name="Haridas S."/>
            <person name="Chen C."/>
            <person name="Bauer D."/>
            <person name="Andreopoulos W."/>
            <person name="Pangilinan J."/>
            <person name="LaButti K."/>
            <person name="Riley R."/>
            <person name="Lipzen A."/>
            <person name="Clum A."/>
            <person name="Drula E."/>
            <person name="Henrissat B."/>
            <person name="Kohler A."/>
            <person name="Grigoriev I.V."/>
            <person name="Martin F.M."/>
            <person name="Hacquard S."/>
        </authorList>
    </citation>
    <scope>NUCLEOTIDE SEQUENCE [LARGE SCALE GENOMIC DNA]</scope>
    <source>
        <strain evidence="2 3">MPI-SDFR-AT-0080</strain>
    </source>
</reference>
<evidence type="ECO:0000256" key="1">
    <source>
        <dbReference type="SAM" id="MobiDB-lite"/>
    </source>
</evidence>
<dbReference type="Proteomes" id="UP000774617">
    <property type="component" value="Unassembled WGS sequence"/>
</dbReference>
<sequence>MAIIGKPSLRDESIAFIILPEGEIRSLKPPPYPFRRVPVSPPGGSASPLRMNVSQQDLRRTIYEPGASDIQQSISEASSISLHNDITISLYPPFSTLETSTNTIPPSTLLTGSHNPGVPEPHHEQLIKHVALQIAQSVFVQSGLKRRYWDPPLTQFHHDVEANQHLGMQEKLPKTVALVDMNIAGDPIRMCTLDFDVDPRGLKIGACLFLNLPYGANDACGLHIKMKDGTASEQPRFFLEVVTVVLETGTGKKRWRLCTRHDVTGIIMKMARKRVTLETATSSLEHPTRNLTLTVDSQRSSNSEFFDWAAFAEDELEADLSNASQPAEQHAQQHRPNSRTPFHHSAQSRFRLSGSTIVPTTCDTPDSAARFSTCSTLVATTPTPVPTINRARHHPATTPSPSPSFPFDAIPEDIHTFLRLADGIRRTHAGLFFILVPLRGGKYHPAIANAMHGARRRNAVGSGVAEWEHHWSRCKLGVPTLVKHSVDYVSAELRESPELLVRLVRVGNARESAVGRSLLDGLARGKVFMWEVLGKEGGREEEVGKEGWEVECVPVGNGGGERWWICFISGRAENA</sequence>
<evidence type="ECO:0000313" key="3">
    <source>
        <dbReference type="Proteomes" id="UP000774617"/>
    </source>
</evidence>
<name>A0ABQ8GVJ9_9PEZI</name>
<gene>
    <name evidence="2" type="ORF">B0J12DRAFT_30081</name>
</gene>
<organism evidence="2 3">
    <name type="scientific">Macrophomina phaseolina</name>
    <dbReference type="NCBI Taxonomy" id="35725"/>
    <lineage>
        <taxon>Eukaryota</taxon>
        <taxon>Fungi</taxon>
        <taxon>Dikarya</taxon>
        <taxon>Ascomycota</taxon>
        <taxon>Pezizomycotina</taxon>
        <taxon>Dothideomycetes</taxon>
        <taxon>Dothideomycetes incertae sedis</taxon>
        <taxon>Botryosphaeriales</taxon>
        <taxon>Botryosphaeriaceae</taxon>
        <taxon>Macrophomina</taxon>
    </lineage>
</organism>
<proteinExistence type="predicted"/>
<feature type="region of interest" description="Disordered" evidence="1">
    <location>
        <begin position="319"/>
        <end position="346"/>
    </location>
</feature>
<evidence type="ECO:0000313" key="2">
    <source>
        <dbReference type="EMBL" id="KAH7065283.1"/>
    </source>
</evidence>
<protein>
    <submittedName>
        <fullName evidence="2">Uncharacterized protein</fullName>
    </submittedName>
</protein>
<accession>A0ABQ8GVJ9</accession>
<dbReference type="EMBL" id="JAGTJR010000001">
    <property type="protein sequence ID" value="KAH7065283.1"/>
    <property type="molecule type" value="Genomic_DNA"/>
</dbReference>
<keyword evidence="3" id="KW-1185">Reference proteome</keyword>
<comment type="caution">
    <text evidence="2">The sequence shown here is derived from an EMBL/GenBank/DDBJ whole genome shotgun (WGS) entry which is preliminary data.</text>
</comment>